<proteinExistence type="predicted"/>
<evidence type="ECO:0000256" key="3">
    <source>
        <dbReference type="ARBA" id="ARBA00022559"/>
    </source>
</evidence>
<dbReference type="InterPro" id="IPR037120">
    <property type="entry name" value="Haem_peroxidase_sf_animal"/>
</dbReference>
<keyword evidence="6" id="KW-1185">Reference proteome</keyword>
<dbReference type="PANTHER" id="PTHR11475">
    <property type="entry name" value="OXIDASE/PEROXIDASE"/>
    <property type="match status" value="1"/>
</dbReference>
<dbReference type="AlphaFoldDB" id="A0A8T0EIL9"/>
<dbReference type="SUPFAM" id="SSF48113">
    <property type="entry name" value="Heme-dependent peroxidases"/>
    <property type="match status" value="2"/>
</dbReference>
<keyword evidence="3 5" id="KW-0560">Oxidoreductase</keyword>
<accession>A0A8T0EIL9</accession>
<comment type="caution">
    <text evidence="5">The sequence shown here is derived from an EMBL/GenBank/DDBJ whole genome shotgun (WGS) entry which is preliminary data.</text>
</comment>
<dbReference type="Pfam" id="PF03098">
    <property type="entry name" value="An_peroxidase"/>
    <property type="match status" value="3"/>
</dbReference>
<keyword evidence="2" id="KW-0964">Secreted</keyword>
<comment type="subcellular location">
    <subcellularLocation>
        <location evidence="1">Secreted</location>
    </subcellularLocation>
</comment>
<evidence type="ECO:0000256" key="4">
    <source>
        <dbReference type="ARBA" id="ARBA00023180"/>
    </source>
</evidence>
<dbReference type="GO" id="GO:0004601">
    <property type="term" value="F:peroxidase activity"/>
    <property type="evidence" value="ECO:0007669"/>
    <property type="project" value="UniProtKB-KW"/>
</dbReference>
<dbReference type="InterPro" id="IPR019791">
    <property type="entry name" value="Haem_peroxidase_animal"/>
</dbReference>
<dbReference type="Gene3D" id="1.10.640.10">
    <property type="entry name" value="Haem peroxidase domain superfamily, animal type"/>
    <property type="match status" value="2"/>
</dbReference>
<dbReference type="PANTHER" id="PTHR11475:SF4">
    <property type="entry name" value="CHORION PEROXIDASE"/>
    <property type="match status" value="1"/>
</dbReference>
<evidence type="ECO:0000313" key="5">
    <source>
        <dbReference type="EMBL" id="KAF8771504.1"/>
    </source>
</evidence>
<keyword evidence="3 5" id="KW-0575">Peroxidase</keyword>
<dbReference type="GO" id="GO:0020037">
    <property type="term" value="F:heme binding"/>
    <property type="evidence" value="ECO:0007669"/>
    <property type="project" value="InterPro"/>
</dbReference>
<reference evidence="5" key="2">
    <citation type="submission" date="2020-06" db="EMBL/GenBank/DDBJ databases">
        <authorList>
            <person name="Sheffer M."/>
        </authorList>
    </citation>
    <scope>NUCLEOTIDE SEQUENCE</scope>
</reference>
<dbReference type="PROSITE" id="PS50292">
    <property type="entry name" value="PEROXIDASE_3"/>
    <property type="match status" value="1"/>
</dbReference>
<reference evidence="5" key="1">
    <citation type="journal article" date="2020" name="bioRxiv">
        <title>Chromosome-level reference genome of the European wasp spider Argiope bruennichi: a resource for studies on range expansion and evolutionary adaptation.</title>
        <authorList>
            <person name="Sheffer M.M."/>
            <person name="Hoppe A."/>
            <person name="Krehenwinkel H."/>
            <person name="Uhl G."/>
            <person name="Kuss A.W."/>
            <person name="Jensen L."/>
            <person name="Jensen C."/>
            <person name="Gillespie R.G."/>
            <person name="Hoff K.J."/>
            <person name="Prost S."/>
        </authorList>
    </citation>
    <scope>NUCLEOTIDE SEQUENCE</scope>
</reference>
<gene>
    <name evidence="5" type="ORF">HNY73_018917</name>
</gene>
<dbReference type="InterPro" id="IPR010255">
    <property type="entry name" value="Haem_peroxidase_sf"/>
</dbReference>
<sequence>MIGRCKPHIYIYRYTMIGRNNIDEPWNFEASIPEDPHHCRNEQILPCDPSYPYRSIDGSCNNLIHPTWGIPDECYMRLQPAYYEGYDGVRKSKNGDPLPSARDLTLNVFKEGYRPSPNVSFMFTIYGQTVAHDLSHSENVNSNREQVNAVTAALDASLVYEKKNKKLMELRANDGTGDLRGNQHFFLTGIVTIFVREHNRIATNLKKMNPHWEEERLFQESRVRDNIPKELRILLRNKSVEDIDLFVGIQMENFFPEAAVGPTTACIIAMQFYSNKFGDRFFFEHVGLLPSFTAAQRNSLKQCSLSRLFCDNSNITHVQKNLMLLPSITNPEVPCEDIPEVDLSLWAESPSHENNNSLNA</sequence>
<dbReference type="GO" id="GO:0005576">
    <property type="term" value="C:extracellular region"/>
    <property type="evidence" value="ECO:0007669"/>
    <property type="project" value="UniProtKB-SubCell"/>
</dbReference>
<dbReference type="EMBL" id="JABXBU010002228">
    <property type="protein sequence ID" value="KAF8771504.1"/>
    <property type="molecule type" value="Genomic_DNA"/>
</dbReference>
<keyword evidence="4" id="KW-0325">Glycoprotein</keyword>
<evidence type="ECO:0000256" key="1">
    <source>
        <dbReference type="ARBA" id="ARBA00004613"/>
    </source>
</evidence>
<dbReference type="Proteomes" id="UP000807504">
    <property type="component" value="Unassembled WGS sequence"/>
</dbReference>
<protein>
    <submittedName>
        <fullName evidence="5">Peroxidase like protein</fullName>
    </submittedName>
</protein>
<organism evidence="5 6">
    <name type="scientific">Argiope bruennichi</name>
    <name type="common">Wasp spider</name>
    <name type="synonym">Aranea bruennichi</name>
    <dbReference type="NCBI Taxonomy" id="94029"/>
    <lineage>
        <taxon>Eukaryota</taxon>
        <taxon>Metazoa</taxon>
        <taxon>Ecdysozoa</taxon>
        <taxon>Arthropoda</taxon>
        <taxon>Chelicerata</taxon>
        <taxon>Arachnida</taxon>
        <taxon>Araneae</taxon>
        <taxon>Araneomorphae</taxon>
        <taxon>Entelegynae</taxon>
        <taxon>Araneoidea</taxon>
        <taxon>Araneidae</taxon>
        <taxon>Argiope</taxon>
    </lineage>
</organism>
<name>A0A8T0EIL9_ARGBR</name>
<evidence type="ECO:0000313" key="6">
    <source>
        <dbReference type="Proteomes" id="UP000807504"/>
    </source>
</evidence>
<evidence type="ECO:0000256" key="2">
    <source>
        <dbReference type="ARBA" id="ARBA00022525"/>
    </source>
</evidence>
<dbReference type="GO" id="GO:0006979">
    <property type="term" value="P:response to oxidative stress"/>
    <property type="evidence" value="ECO:0007669"/>
    <property type="project" value="InterPro"/>
</dbReference>